<feature type="transmembrane region" description="Helical" evidence="7">
    <location>
        <begin position="292"/>
        <end position="319"/>
    </location>
</feature>
<evidence type="ECO:0000256" key="5">
    <source>
        <dbReference type="ARBA" id="ARBA00023251"/>
    </source>
</evidence>
<feature type="domain" description="Major facilitator superfamily (MFS) profile" evidence="8">
    <location>
        <begin position="33"/>
        <end position="492"/>
    </location>
</feature>
<feature type="transmembrane region" description="Helical" evidence="7">
    <location>
        <begin position="160"/>
        <end position="182"/>
    </location>
</feature>
<evidence type="ECO:0000256" key="4">
    <source>
        <dbReference type="ARBA" id="ARBA00023136"/>
    </source>
</evidence>
<comment type="subcellular location">
    <subcellularLocation>
        <location evidence="1">Cell membrane</location>
        <topology evidence="1">Multi-pass membrane protein</topology>
    </subcellularLocation>
</comment>
<feature type="transmembrane region" description="Helical" evidence="7">
    <location>
        <begin position="331"/>
        <end position="353"/>
    </location>
</feature>
<dbReference type="Proteomes" id="UP000638353">
    <property type="component" value="Unassembled WGS sequence"/>
</dbReference>
<keyword evidence="2 7" id="KW-0812">Transmembrane</keyword>
<dbReference type="Gene3D" id="1.20.1720.10">
    <property type="entry name" value="Multidrug resistance protein D"/>
    <property type="match status" value="2"/>
</dbReference>
<feature type="transmembrane region" description="Helical" evidence="7">
    <location>
        <begin position="251"/>
        <end position="271"/>
    </location>
</feature>
<dbReference type="PRINTS" id="PR01036">
    <property type="entry name" value="TCRTETB"/>
</dbReference>
<dbReference type="PROSITE" id="PS50850">
    <property type="entry name" value="MFS"/>
    <property type="match status" value="1"/>
</dbReference>
<dbReference type="GO" id="GO:0046677">
    <property type="term" value="P:response to antibiotic"/>
    <property type="evidence" value="ECO:0007669"/>
    <property type="project" value="UniProtKB-KW"/>
</dbReference>
<accession>A0A919C9B9</accession>
<dbReference type="SUPFAM" id="SSF103473">
    <property type="entry name" value="MFS general substrate transporter"/>
    <property type="match status" value="1"/>
</dbReference>
<keyword evidence="3 7" id="KW-1133">Transmembrane helix</keyword>
<feature type="transmembrane region" description="Helical" evidence="7">
    <location>
        <begin position="385"/>
        <end position="407"/>
    </location>
</feature>
<dbReference type="GO" id="GO:0022857">
    <property type="term" value="F:transmembrane transporter activity"/>
    <property type="evidence" value="ECO:0007669"/>
    <property type="project" value="InterPro"/>
</dbReference>
<evidence type="ECO:0000259" key="8">
    <source>
        <dbReference type="PROSITE" id="PS50850"/>
    </source>
</evidence>
<evidence type="ECO:0000256" key="6">
    <source>
        <dbReference type="SAM" id="MobiDB-lite"/>
    </source>
</evidence>
<dbReference type="InterPro" id="IPR020846">
    <property type="entry name" value="MFS_dom"/>
</dbReference>
<dbReference type="GO" id="GO:0005886">
    <property type="term" value="C:plasma membrane"/>
    <property type="evidence" value="ECO:0007669"/>
    <property type="project" value="UniProtKB-SubCell"/>
</dbReference>
<feature type="region of interest" description="Disordered" evidence="6">
    <location>
        <begin position="1"/>
        <end position="26"/>
    </location>
</feature>
<dbReference type="AlphaFoldDB" id="A0A919C9B9"/>
<feature type="transmembrane region" description="Helical" evidence="7">
    <location>
        <begin position="67"/>
        <end position="87"/>
    </location>
</feature>
<name>A0A919C9B9_9ACTN</name>
<feature type="transmembrane region" description="Helical" evidence="7">
    <location>
        <begin position="128"/>
        <end position="148"/>
    </location>
</feature>
<dbReference type="InterPro" id="IPR011701">
    <property type="entry name" value="MFS"/>
</dbReference>
<organism evidence="9 10">
    <name type="scientific">Streptomyces finlayi</name>
    <dbReference type="NCBI Taxonomy" id="67296"/>
    <lineage>
        <taxon>Bacteria</taxon>
        <taxon>Bacillati</taxon>
        <taxon>Actinomycetota</taxon>
        <taxon>Actinomycetes</taxon>
        <taxon>Kitasatosporales</taxon>
        <taxon>Streptomycetaceae</taxon>
        <taxon>Streptomyces</taxon>
    </lineage>
</organism>
<feature type="transmembrane region" description="Helical" evidence="7">
    <location>
        <begin position="226"/>
        <end position="245"/>
    </location>
</feature>
<dbReference type="PANTHER" id="PTHR42718:SF39">
    <property type="entry name" value="ACTINORHODIN TRANSPORTER-RELATED"/>
    <property type="match status" value="1"/>
</dbReference>
<comment type="caution">
    <text evidence="9">The sequence shown here is derived from an EMBL/GenBank/DDBJ whole genome shotgun (WGS) entry which is preliminary data.</text>
</comment>
<dbReference type="EMBL" id="BMVC01000004">
    <property type="protein sequence ID" value="GHC89595.1"/>
    <property type="molecule type" value="Genomic_DNA"/>
</dbReference>
<dbReference type="PANTHER" id="PTHR42718">
    <property type="entry name" value="MAJOR FACILITATOR SUPERFAMILY MULTIDRUG TRANSPORTER MFSC"/>
    <property type="match status" value="1"/>
</dbReference>
<dbReference type="CDD" id="cd17321">
    <property type="entry name" value="MFS_MMR_MDR_like"/>
    <property type="match status" value="1"/>
</dbReference>
<feature type="transmembrane region" description="Helical" evidence="7">
    <location>
        <begin position="360"/>
        <end position="379"/>
    </location>
</feature>
<keyword evidence="5" id="KW-0046">Antibiotic resistance</keyword>
<keyword evidence="4 7" id="KW-0472">Membrane</keyword>
<dbReference type="InterPro" id="IPR036259">
    <property type="entry name" value="MFS_trans_sf"/>
</dbReference>
<evidence type="ECO:0000256" key="3">
    <source>
        <dbReference type="ARBA" id="ARBA00022989"/>
    </source>
</evidence>
<gene>
    <name evidence="9" type="ORF">GCM10010334_22860</name>
</gene>
<reference evidence="9" key="2">
    <citation type="submission" date="2020-09" db="EMBL/GenBank/DDBJ databases">
        <authorList>
            <person name="Sun Q."/>
            <person name="Ohkuma M."/>
        </authorList>
    </citation>
    <scope>NUCLEOTIDE SEQUENCE</scope>
    <source>
        <strain evidence="9">JCM 4637</strain>
    </source>
</reference>
<evidence type="ECO:0000256" key="1">
    <source>
        <dbReference type="ARBA" id="ARBA00004651"/>
    </source>
</evidence>
<reference evidence="9" key="1">
    <citation type="journal article" date="2014" name="Int. J. Syst. Evol. Microbiol.">
        <title>Complete genome sequence of Corynebacterium casei LMG S-19264T (=DSM 44701T), isolated from a smear-ripened cheese.</title>
        <authorList>
            <consortium name="US DOE Joint Genome Institute (JGI-PGF)"/>
            <person name="Walter F."/>
            <person name="Albersmeier A."/>
            <person name="Kalinowski J."/>
            <person name="Ruckert C."/>
        </authorList>
    </citation>
    <scope>NUCLEOTIDE SEQUENCE</scope>
    <source>
        <strain evidence="9">JCM 4637</strain>
    </source>
</reference>
<feature type="transmembrane region" description="Helical" evidence="7">
    <location>
        <begin position="32"/>
        <end position="55"/>
    </location>
</feature>
<feature type="transmembrane region" description="Helical" evidence="7">
    <location>
        <begin position="428"/>
        <end position="449"/>
    </location>
</feature>
<evidence type="ECO:0000256" key="2">
    <source>
        <dbReference type="ARBA" id="ARBA00022692"/>
    </source>
</evidence>
<dbReference type="Pfam" id="PF07690">
    <property type="entry name" value="MFS_1"/>
    <property type="match status" value="1"/>
</dbReference>
<feature type="transmembrane region" description="Helical" evidence="7">
    <location>
        <begin position="469"/>
        <end position="486"/>
    </location>
</feature>
<evidence type="ECO:0000256" key="7">
    <source>
        <dbReference type="SAM" id="Phobius"/>
    </source>
</evidence>
<feature type="transmembrane region" description="Helical" evidence="7">
    <location>
        <begin position="99"/>
        <end position="122"/>
    </location>
</feature>
<feature type="compositionally biased region" description="Low complexity" evidence="6">
    <location>
        <begin position="1"/>
        <end position="11"/>
    </location>
</feature>
<evidence type="ECO:0000313" key="10">
    <source>
        <dbReference type="Proteomes" id="UP000638353"/>
    </source>
</evidence>
<evidence type="ECO:0000313" key="9">
    <source>
        <dbReference type="EMBL" id="GHC89595.1"/>
    </source>
</evidence>
<sequence length="507" mass="52677">MPHEPTTTSSPPSRPRTRTLTRTRTQPRTRTLALAVVLTAEMMNALDGSVVYTALPTIAADTGAGTAALQWIHAAYALTFALGLITGGRLGDLYGRRRIFLIGTTMFTLASLLCGIADGPALLIAARVLQGAAAAAMVPQVLATLHVTFASDEGSRTKAFGLYGTVMSLGSVAGPVLGGVLTQADLFGLGWRPVFLINLPLGIAAVLFGLRCLPESRESTTRRLDPYGMLLSTLGLLLITVPLTIADEHGLPTRSFLTMAAGVLVLAAFVAQQKTKTRKGGSPLVVLSLFTGRAFTGGLATQLAFGLLSGAFFLSWALFMQDGLGLTPGEASLGFVAASLGEMGGAWLAMSLVRRYGRAVPQAGALLSAATLAAYHHLITTEGTSMGLVLAAAPMLAVGLGLGMIGAPLADLTLGRVPHDDAGSASGLFNTATQLGIALGTALTTLILFTGTTARPQGPPLNTAFAHSLWYVIAALAAMWALMLLLPRGTRPDRQRPSPTQENPARE</sequence>
<protein>
    <submittedName>
        <fullName evidence="9">MFS transporter</fullName>
    </submittedName>
</protein>
<feature type="transmembrane region" description="Helical" evidence="7">
    <location>
        <begin position="194"/>
        <end position="214"/>
    </location>
</feature>
<dbReference type="RefSeq" id="WP_229897710.1">
    <property type="nucleotide sequence ID" value="NZ_BMVC01000004.1"/>
</dbReference>
<feature type="compositionally biased region" description="Basic residues" evidence="6">
    <location>
        <begin position="15"/>
        <end position="26"/>
    </location>
</feature>
<proteinExistence type="predicted"/>